<evidence type="ECO:0000256" key="5">
    <source>
        <dbReference type="ARBA" id="ARBA00022729"/>
    </source>
</evidence>
<protein>
    <recommendedName>
        <fullName evidence="10">Aromatic hydrocarbon degradation membrane protein</fullName>
    </recommendedName>
</protein>
<evidence type="ECO:0000256" key="1">
    <source>
        <dbReference type="ARBA" id="ARBA00004571"/>
    </source>
</evidence>
<reference evidence="8 9" key="1">
    <citation type="journal article" date="2012" name="J. Bacteriol.">
        <title>Genome sequence of an alkane-degrading bacterium, Alcanivorax pacificus type strain W11-5, isolated from deep sea sediment.</title>
        <authorList>
            <person name="Lai Q."/>
            <person name="Shao Z."/>
        </authorList>
    </citation>
    <scope>NUCLEOTIDE SEQUENCE [LARGE SCALE GENOMIC DNA]</scope>
    <source>
        <strain evidence="8 9">W11-5</strain>
    </source>
</reference>
<accession>A0A0B4XNJ9</accession>
<dbReference type="Proteomes" id="UP000006764">
    <property type="component" value="Chromosome"/>
</dbReference>
<evidence type="ECO:0000256" key="7">
    <source>
        <dbReference type="ARBA" id="ARBA00023237"/>
    </source>
</evidence>
<gene>
    <name evidence="8" type="ORF">S7S_11270</name>
</gene>
<dbReference type="EMBL" id="CP004387">
    <property type="protein sequence ID" value="AJD48666.1"/>
    <property type="molecule type" value="Genomic_DNA"/>
</dbReference>
<evidence type="ECO:0008006" key="10">
    <source>
        <dbReference type="Google" id="ProtNLM"/>
    </source>
</evidence>
<dbReference type="GO" id="GO:0009279">
    <property type="term" value="C:cell outer membrane"/>
    <property type="evidence" value="ECO:0007669"/>
    <property type="project" value="UniProtKB-SubCell"/>
</dbReference>
<proteinExistence type="inferred from homology"/>
<dbReference type="Gene3D" id="2.40.160.60">
    <property type="entry name" value="Outer membrane protein transport protein (OMPP1/FadL/TodX)"/>
    <property type="match status" value="1"/>
</dbReference>
<keyword evidence="6" id="KW-0472">Membrane</keyword>
<evidence type="ECO:0000313" key="8">
    <source>
        <dbReference type="EMBL" id="AJD48666.1"/>
    </source>
</evidence>
<keyword evidence="7" id="KW-0998">Cell outer membrane</keyword>
<evidence type="ECO:0000256" key="6">
    <source>
        <dbReference type="ARBA" id="ARBA00023136"/>
    </source>
</evidence>
<dbReference type="STRING" id="391936.S7S_11270"/>
<keyword evidence="9" id="KW-1185">Reference proteome</keyword>
<keyword evidence="5" id="KW-0732">Signal</keyword>
<organism evidence="8 9">
    <name type="scientific">Isoalcanivorax pacificus W11-5</name>
    <dbReference type="NCBI Taxonomy" id="391936"/>
    <lineage>
        <taxon>Bacteria</taxon>
        <taxon>Pseudomonadati</taxon>
        <taxon>Pseudomonadota</taxon>
        <taxon>Gammaproteobacteria</taxon>
        <taxon>Oceanospirillales</taxon>
        <taxon>Alcanivoracaceae</taxon>
        <taxon>Isoalcanivorax</taxon>
    </lineage>
</organism>
<keyword evidence="4" id="KW-0812">Transmembrane</keyword>
<sequence length="406" mass="44052">MAFSPFGSGAFAVYYNPAAMARSAEGEIIAVLQHGDQELRAKSLGGDAPLVRDNNVLNDQSSELLLFGLKTRLAGASDSIGPVYFGLNVGVDEYSGNILPFQADTSEQGQFLRYQSQPLYLAFGGAVGNLLRGVDVGLSFRLTLGANARLEAVSDLAGNTDTEKLSLEASPSLSPTVGVTLRPGEMLCGSSDCLPFGLDALETALFWRDESDFGVSVDANVVIPGVIPEPGLDLVLDTIDSYQPEVLGFGLLYPVNQLEFAASVELHRWSQLEKRFAGDTVRDQANTRFDDITIVRLGASYQWSDALKFHTGISVEDSPLKSTQSQDVNFLDSDRKIFAVGASYRFNDFPVVKQPLEFGVAYQYQQLDKAEFDLLSINSPTDPQPYERVQADGDIHVFSASASLKF</sequence>
<name>A0A0B4XNJ9_9GAMM</name>
<evidence type="ECO:0000256" key="3">
    <source>
        <dbReference type="ARBA" id="ARBA00022452"/>
    </source>
</evidence>
<dbReference type="PANTHER" id="PTHR35093">
    <property type="entry name" value="OUTER MEMBRANE PROTEIN NMB0088-RELATED"/>
    <property type="match status" value="1"/>
</dbReference>
<dbReference type="InterPro" id="IPR005017">
    <property type="entry name" value="OMPP1/FadL/TodX"/>
</dbReference>
<dbReference type="Pfam" id="PF03349">
    <property type="entry name" value="Toluene_X"/>
    <property type="match status" value="1"/>
</dbReference>
<keyword evidence="3" id="KW-1134">Transmembrane beta strand</keyword>
<evidence type="ECO:0000256" key="2">
    <source>
        <dbReference type="ARBA" id="ARBA00008163"/>
    </source>
</evidence>
<evidence type="ECO:0000256" key="4">
    <source>
        <dbReference type="ARBA" id="ARBA00022692"/>
    </source>
</evidence>
<dbReference type="PANTHER" id="PTHR35093:SF8">
    <property type="entry name" value="OUTER MEMBRANE PROTEIN NMB0088-RELATED"/>
    <property type="match status" value="1"/>
</dbReference>
<comment type="subcellular location">
    <subcellularLocation>
        <location evidence="1">Cell outer membrane</location>
        <topology evidence="1">Multi-pass membrane protein</topology>
    </subcellularLocation>
</comment>
<comment type="similarity">
    <text evidence="2">Belongs to the OmpP1/FadL family.</text>
</comment>
<dbReference type="GO" id="GO:0015483">
    <property type="term" value="F:long-chain fatty acid transporting porin activity"/>
    <property type="evidence" value="ECO:0007669"/>
    <property type="project" value="TreeGrafter"/>
</dbReference>
<dbReference type="SUPFAM" id="SSF56935">
    <property type="entry name" value="Porins"/>
    <property type="match status" value="1"/>
</dbReference>
<evidence type="ECO:0000313" key="9">
    <source>
        <dbReference type="Proteomes" id="UP000006764"/>
    </source>
</evidence>
<dbReference type="KEGG" id="apac:S7S_11270"/>
<dbReference type="AlphaFoldDB" id="A0A0B4XNJ9"/>
<dbReference type="HOGENOM" id="CLU_615101_0_0_6"/>